<keyword evidence="2" id="KW-0812">Transmembrane</keyword>
<feature type="transmembrane region" description="Helical" evidence="2">
    <location>
        <begin position="50"/>
        <end position="73"/>
    </location>
</feature>
<name>A0A833RLU3_9CERV</name>
<protein>
    <submittedName>
        <fullName evidence="3">Uncharacterized protein</fullName>
    </submittedName>
</protein>
<evidence type="ECO:0000256" key="2">
    <source>
        <dbReference type="SAM" id="Phobius"/>
    </source>
</evidence>
<feature type="region of interest" description="Disordered" evidence="1">
    <location>
        <begin position="22"/>
        <end position="41"/>
    </location>
</feature>
<organism evidence="3 4">
    <name type="scientific">Cervus hanglu yarkandensis</name>
    <name type="common">Yarkand deer</name>
    <dbReference type="NCBI Taxonomy" id="84702"/>
    <lineage>
        <taxon>Eukaryota</taxon>
        <taxon>Metazoa</taxon>
        <taxon>Chordata</taxon>
        <taxon>Craniata</taxon>
        <taxon>Vertebrata</taxon>
        <taxon>Euteleostomi</taxon>
        <taxon>Mammalia</taxon>
        <taxon>Eutheria</taxon>
        <taxon>Laurasiatheria</taxon>
        <taxon>Artiodactyla</taxon>
        <taxon>Ruminantia</taxon>
        <taxon>Pecora</taxon>
        <taxon>Cervidae</taxon>
        <taxon>Cervinae</taxon>
        <taxon>Cervus</taxon>
    </lineage>
</organism>
<gene>
    <name evidence="3" type="ORF">G4228_020470</name>
</gene>
<reference evidence="3 4" key="1">
    <citation type="submission" date="2019-10" db="EMBL/GenBank/DDBJ databases">
        <title>Chromosome-level genome assembly of Tarim red deer.</title>
        <authorList>
            <person name="Ba H."/>
        </authorList>
    </citation>
    <scope>NUCLEOTIDE SEQUENCE [LARGE SCALE GENOMIC DNA]</scope>
    <source>
        <strain evidence="3">CEY-2017</strain>
        <tissue evidence="3">Blood</tissue>
    </source>
</reference>
<keyword evidence="4" id="KW-1185">Reference proteome</keyword>
<evidence type="ECO:0000313" key="3">
    <source>
        <dbReference type="EMBL" id="KAF4008683.1"/>
    </source>
</evidence>
<dbReference type="AlphaFoldDB" id="A0A833RLU3"/>
<keyword evidence="2" id="KW-1133">Transmembrane helix</keyword>
<proteinExistence type="predicted"/>
<sequence length="75" mass="8537">CPLRHKELTTVRALVEEAPMETSVRVSSGNQRESRFSRRRRRGRYPAKQLLNCLLVLKGTSVTGTSLLLVSIYHL</sequence>
<evidence type="ECO:0000256" key="1">
    <source>
        <dbReference type="SAM" id="MobiDB-lite"/>
    </source>
</evidence>
<keyword evidence="2" id="KW-0472">Membrane</keyword>
<comment type="caution">
    <text evidence="3">The sequence shown here is derived from an EMBL/GenBank/DDBJ whole genome shotgun (WGS) entry which is preliminary data.</text>
</comment>
<feature type="non-terminal residue" evidence="3">
    <location>
        <position position="75"/>
    </location>
</feature>
<dbReference type="EMBL" id="WMHW01005154">
    <property type="protein sequence ID" value="KAF4008683.1"/>
    <property type="molecule type" value="Genomic_DNA"/>
</dbReference>
<dbReference type="Proteomes" id="UP000631465">
    <property type="component" value="Unassembled WGS sequence"/>
</dbReference>
<evidence type="ECO:0000313" key="4">
    <source>
        <dbReference type="Proteomes" id="UP000631465"/>
    </source>
</evidence>
<feature type="non-terminal residue" evidence="3">
    <location>
        <position position="1"/>
    </location>
</feature>
<accession>A0A833RLU3</accession>